<dbReference type="EMBL" id="MZ089777">
    <property type="protein sequence ID" value="QXN75145.1"/>
    <property type="molecule type" value="Genomic_DNA"/>
</dbReference>
<protein>
    <submittedName>
        <fullName evidence="1">Uncharacterized protein</fullName>
    </submittedName>
</protein>
<organism evidence="1">
    <name type="scientific">Microvirus mar31</name>
    <dbReference type="NCBI Taxonomy" id="2851165"/>
    <lineage>
        <taxon>Viruses</taxon>
        <taxon>Monodnaviria</taxon>
        <taxon>Sangervirae</taxon>
        <taxon>Phixviricota</taxon>
        <taxon>Malgrandaviricetes</taxon>
        <taxon>Petitvirales</taxon>
        <taxon>Microviridae</taxon>
    </lineage>
</organism>
<name>A0A8F5RAY9_9VIRU</name>
<proteinExistence type="predicted"/>
<evidence type="ECO:0000313" key="1">
    <source>
        <dbReference type="EMBL" id="QXN75145.1"/>
    </source>
</evidence>
<reference evidence="1" key="1">
    <citation type="submission" date="2021-04" db="EMBL/GenBank/DDBJ databases">
        <title>Genomes of microviruses identified in yellow-bellied marmot fecal samples.</title>
        <authorList>
            <person name="Varsani A."/>
            <person name="Kraberger S."/>
            <person name="Chatterjee A."/>
            <person name="Richet C."/>
            <person name="Fontenele R.S."/>
            <person name="Schmidlin K."/>
            <person name="Blumstein D.T."/>
        </authorList>
    </citation>
    <scope>NUCLEOTIDE SEQUENCE</scope>
    <source>
        <strain evidence="1">Mar31</strain>
    </source>
</reference>
<accession>A0A8F5RAY9</accession>
<sequence length="80" mass="9353">MGLSDRKMFFTCNRGAYDFAYCYVGRSLGTISDFSKDFCLPEGRFSILQYFRRVEDLKDFTMDPWIVSAYSHGDCLYLTL</sequence>